<dbReference type="PANTHER" id="PTHR46038">
    <property type="entry name" value="EXPRESSED PROTEIN-RELATED"/>
    <property type="match status" value="1"/>
</dbReference>
<comment type="similarity">
    <text evidence="1 2">Belongs to the glycosyltransferase 77 family.</text>
</comment>
<dbReference type="Proteomes" id="UP000326396">
    <property type="component" value="Linkage Group LG12"/>
</dbReference>
<protein>
    <recommendedName>
        <fullName evidence="2">Glycosyltransferase</fullName>
        <ecNumber evidence="2">2.4.2.-</ecNumber>
    </recommendedName>
</protein>
<dbReference type="SUPFAM" id="SSF53448">
    <property type="entry name" value="Nucleotide-diphospho-sugar transferases"/>
    <property type="match status" value="1"/>
</dbReference>
<dbReference type="InterPro" id="IPR005069">
    <property type="entry name" value="Nucl-diP-sugar_transferase"/>
</dbReference>
<feature type="compositionally biased region" description="Pro residues" evidence="3">
    <location>
        <begin position="21"/>
        <end position="30"/>
    </location>
</feature>
<comment type="caution">
    <text evidence="5">The sequence shown here is derived from an EMBL/GenBank/DDBJ whole genome shotgun (WGS) entry which is preliminary data.</text>
</comment>
<evidence type="ECO:0000313" key="5">
    <source>
        <dbReference type="EMBL" id="KAD6453783.1"/>
    </source>
</evidence>
<proteinExistence type="inferred from homology"/>
<evidence type="ECO:0000256" key="2">
    <source>
        <dbReference type="RuleBase" id="RU363055"/>
    </source>
</evidence>
<organism evidence="5 6">
    <name type="scientific">Mikania micrantha</name>
    <name type="common">bitter vine</name>
    <dbReference type="NCBI Taxonomy" id="192012"/>
    <lineage>
        <taxon>Eukaryota</taxon>
        <taxon>Viridiplantae</taxon>
        <taxon>Streptophyta</taxon>
        <taxon>Embryophyta</taxon>
        <taxon>Tracheophyta</taxon>
        <taxon>Spermatophyta</taxon>
        <taxon>Magnoliopsida</taxon>
        <taxon>eudicotyledons</taxon>
        <taxon>Gunneridae</taxon>
        <taxon>Pentapetalae</taxon>
        <taxon>asterids</taxon>
        <taxon>campanulids</taxon>
        <taxon>Asterales</taxon>
        <taxon>Asteraceae</taxon>
        <taxon>Asteroideae</taxon>
        <taxon>Heliantheae alliance</taxon>
        <taxon>Eupatorieae</taxon>
        <taxon>Mikania</taxon>
    </lineage>
</organism>
<keyword evidence="6" id="KW-1185">Reference proteome</keyword>
<keyword evidence="2" id="KW-0735">Signal-anchor</keyword>
<dbReference type="EC" id="2.4.2.-" evidence="2"/>
<keyword evidence="2" id="KW-0333">Golgi apparatus</keyword>
<keyword evidence="2" id="KW-1133">Transmembrane helix</keyword>
<dbReference type="OrthoDB" id="540503at2759"/>
<keyword evidence="2" id="KW-0808">Transferase</keyword>
<evidence type="ECO:0000256" key="1">
    <source>
        <dbReference type="ARBA" id="ARBA00007033"/>
    </source>
</evidence>
<keyword evidence="2" id="KW-0812">Transmembrane</keyword>
<keyword evidence="2" id="KW-0472">Membrane</keyword>
<feature type="domain" description="Nucleotide-diphospho-sugar transferase" evidence="4">
    <location>
        <begin position="136"/>
        <end position="333"/>
    </location>
</feature>
<name>A0A5N6PIM1_9ASTR</name>
<dbReference type="GO" id="GO:0016757">
    <property type="term" value="F:glycosyltransferase activity"/>
    <property type="evidence" value="ECO:0007669"/>
    <property type="project" value="UniProtKB-KW"/>
</dbReference>
<dbReference type="Pfam" id="PF03407">
    <property type="entry name" value="Nucleotid_trans"/>
    <property type="match status" value="1"/>
</dbReference>
<sequence>MELDIGNKKAVAGNIPDDRSPSPPPPPPPECSLQQLLKQTPKVVIIFAVVALSCLLLYHYSITFPFSGDYNSLATGTRLADSDNNLDGLKIILKNATMRNKTVIITTLNDAWAEPSSMLDLLLESFRIGDRTKVFLKHLVIVTLDQKAYARCVKLHPHCYNLSTHGTDFSEEAYFMTPDYLKMMWRRIDFLRNVLDLGYSFVFTDADIMWFRDPFSKFHKDADFQIACDKFNGNPSDLKNLPNGGFNYVKSNNRTIQFYKFWYNSRLTYPGLHDQDVFNKIKFNPFITHVGLQIRFLDTSYFGGFCQPSKDLNKVCTMHANCCVGLENKAHDLGIMLDDWRKYKESRVNQTTRGSARSWTVPQLCRGSFHRPRATKKKDGPVVFLQLLSPQQVAAMCSLLFIEFVLEQSSMCRKFAQL</sequence>
<keyword evidence="2" id="KW-0328">Glycosyltransferase</keyword>
<evidence type="ECO:0000256" key="3">
    <source>
        <dbReference type="SAM" id="MobiDB-lite"/>
    </source>
</evidence>
<dbReference type="InterPro" id="IPR029044">
    <property type="entry name" value="Nucleotide-diphossugar_trans"/>
</dbReference>
<dbReference type="PANTHER" id="PTHR46038:SF13">
    <property type="entry name" value="GLYCOSYLTRANSFERASE"/>
    <property type="match status" value="1"/>
</dbReference>
<dbReference type="GO" id="GO:0071555">
    <property type="term" value="P:cell wall organization"/>
    <property type="evidence" value="ECO:0007669"/>
    <property type="project" value="UniProtKB-KW"/>
</dbReference>
<evidence type="ECO:0000259" key="4">
    <source>
        <dbReference type="Pfam" id="PF03407"/>
    </source>
</evidence>
<dbReference type="GO" id="GO:0000139">
    <property type="term" value="C:Golgi membrane"/>
    <property type="evidence" value="ECO:0007669"/>
    <property type="project" value="UniProtKB-SubCell"/>
</dbReference>
<gene>
    <name evidence="5" type="ORF">E3N88_08489</name>
</gene>
<comment type="subcellular location">
    <subcellularLocation>
        <location evidence="2">Golgi apparatus membrane</location>
        <topology evidence="2">Single-pass type II membrane protein</topology>
    </subcellularLocation>
</comment>
<keyword evidence="2" id="KW-0961">Cell wall biogenesis/degradation</keyword>
<accession>A0A5N6PIM1</accession>
<dbReference type="InterPro" id="IPR044821">
    <property type="entry name" value="At1g28695/At4g15970-like"/>
</dbReference>
<dbReference type="EMBL" id="SZYD01000004">
    <property type="protein sequence ID" value="KAD6453783.1"/>
    <property type="molecule type" value="Genomic_DNA"/>
</dbReference>
<reference evidence="5 6" key="1">
    <citation type="submission" date="2019-05" db="EMBL/GenBank/DDBJ databases">
        <title>Mikania micrantha, genome provides insights into the molecular mechanism of rapid growth.</title>
        <authorList>
            <person name="Liu B."/>
        </authorList>
    </citation>
    <scope>NUCLEOTIDE SEQUENCE [LARGE SCALE GENOMIC DNA]</scope>
    <source>
        <strain evidence="5">NLD-2019</strain>
        <tissue evidence="5">Leaf</tissue>
    </source>
</reference>
<feature type="transmembrane region" description="Helical" evidence="2">
    <location>
        <begin position="43"/>
        <end position="62"/>
    </location>
</feature>
<feature type="region of interest" description="Disordered" evidence="3">
    <location>
        <begin position="1"/>
        <end position="30"/>
    </location>
</feature>
<evidence type="ECO:0000313" key="6">
    <source>
        <dbReference type="Proteomes" id="UP000326396"/>
    </source>
</evidence>
<dbReference type="AlphaFoldDB" id="A0A5N6PIM1"/>